<evidence type="ECO:0000256" key="7">
    <source>
        <dbReference type="ARBA" id="ARBA00023121"/>
    </source>
</evidence>
<dbReference type="PANTHER" id="PTHR13466">
    <property type="entry name" value="TEX2 PROTEIN-RELATED"/>
    <property type="match status" value="1"/>
</dbReference>
<evidence type="ECO:0000256" key="4">
    <source>
        <dbReference type="ARBA" id="ARBA00022824"/>
    </source>
</evidence>
<evidence type="ECO:0000256" key="8">
    <source>
        <dbReference type="ARBA" id="ARBA00023136"/>
    </source>
</evidence>
<feature type="region of interest" description="Disordered" evidence="9">
    <location>
        <begin position="254"/>
        <end position="273"/>
    </location>
</feature>
<evidence type="ECO:0000256" key="3">
    <source>
        <dbReference type="ARBA" id="ARBA00022692"/>
    </source>
</evidence>
<evidence type="ECO:0000256" key="6">
    <source>
        <dbReference type="ARBA" id="ARBA00023055"/>
    </source>
</evidence>
<feature type="region of interest" description="Disordered" evidence="9">
    <location>
        <begin position="92"/>
        <end position="118"/>
    </location>
</feature>
<evidence type="ECO:0000313" key="13">
    <source>
        <dbReference type="Proteomes" id="UP000242638"/>
    </source>
</evidence>
<keyword evidence="2" id="KW-0813">Transport</keyword>
<evidence type="ECO:0000256" key="9">
    <source>
        <dbReference type="SAM" id="MobiDB-lite"/>
    </source>
</evidence>
<keyword evidence="4" id="KW-0256">Endoplasmic reticulum</keyword>
<reference evidence="13" key="1">
    <citation type="submission" date="2013-11" db="EMBL/GenBank/DDBJ databases">
        <title>The genomic landscape of the Guanapo guppy.</title>
        <authorList>
            <person name="Kuenstner A."/>
            <person name="Dreyer C."/>
        </authorList>
    </citation>
    <scope>NUCLEOTIDE SEQUENCE</scope>
    <source>
        <strain evidence="13">Guanapo</strain>
    </source>
</reference>
<reference evidence="12" key="3">
    <citation type="submission" date="2025-09" db="UniProtKB">
        <authorList>
            <consortium name="Ensembl"/>
        </authorList>
    </citation>
    <scope>IDENTIFICATION</scope>
    <source>
        <strain evidence="12">Guanapo</strain>
    </source>
</reference>
<evidence type="ECO:0000256" key="1">
    <source>
        <dbReference type="ARBA" id="ARBA00004586"/>
    </source>
</evidence>
<evidence type="ECO:0000256" key="2">
    <source>
        <dbReference type="ARBA" id="ARBA00022448"/>
    </source>
</evidence>
<evidence type="ECO:0000256" key="10">
    <source>
        <dbReference type="SAM" id="Phobius"/>
    </source>
</evidence>
<dbReference type="GeneTree" id="ENSGT00940000164352"/>
<dbReference type="AlphaFoldDB" id="A0A3P9PMV9"/>
<proteinExistence type="predicted"/>
<evidence type="ECO:0000259" key="11">
    <source>
        <dbReference type="PROSITE" id="PS51847"/>
    </source>
</evidence>
<dbReference type="CDD" id="cd21675">
    <property type="entry name" value="SMP_TEX2"/>
    <property type="match status" value="1"/>
</dbReference>
<reference evidence="12" key="2">
    <citation type="submission" date="2025-08" db="UniProtKB">
        <authorList>
            <consortium name="Ensembl"/>
        </authorList>
    </citation>
    <scope>IDENTIFICATION</scope>
    <source>
        <strain evidence="12">Guanapo</strain>
    </source>
</reference>
<organism evidence="12 13">
    <name type="scientific">Poecilia reticulata</name>
    <name type="common">Guppy</name>
    <name type="synonym">Acanthophacelus reticulatus</name>
    <dbReference type="NCBI Taxonomy" id="8081"/>
    <lineage>
        <taxon>Eukaryota</taxon>
        <taxon>Metazoa</taxon>
        <taxon>Chordata</taxon>
        <taxon>Craniata</taxon>
        <taxon>Vertebrata</taxon>
        <taxon>Euteleostomi</taxon>
        <taxon>Actinopterygii</taxon>
        <taxon>Neopterygii</taxon>
        <taxon>Teleostei</taxon>
        <taxon>Neoteleostei</taxon>
        <taxon>Acanthomorphata</taxon>
        <taxon>Ovalentaria</taxon>
        <taxon>Atherinomorphae</taxon>
        <taxon>Cyprinodontiformes</taxon>
        <taxon>Poeciliidae</taxon>
        <taxon>Poeciliinae</taxon>
        <taxon>Poecilia</taxon>
    </lineage>
</organism>
<accession>A0A3P9PMV9</accession>
<feature type="transmembrane region" description="Helical" evidence="10">
    <location>
        <begin position="20"/>
        <end position="40"/>
    </location>
</feature>
<keyword evidence="8 10" id="KW-0472">Membrane</keyword>
<dbReference type="Proteomes" id="UP000242638">
    <property type="component" value="Unassembled WGS sequence"/>
</dbReference>
<dbReference type="GO" id="GO:0006869">
    <property type="term" value="P:lipid transport"/>
    <property type="evidence" value="ECO:0007669"/>
    <property type="project" value="UniProtKB-KW"/>
</dbReference>
<feature type="compositionally biased region" description="Polar residues" evidence="9">
    <location>
        <begin position="101"/>
        <end position="110"/>
    </location>
</feature>
<protein>
    <submittedName>
        <fullName evidence="12">Testis expressed 2, like</fullName>
    </submittedName>
</protein>
<dbReference type="PROSITE" id="PS51847">
    <property type="entry name" value="SMP"/>
    <property type="match status" value="1"/>
</dbReference>
<dbReference type="PANTHER" id="PTHR13466:SF4">
    <property type="entry name" value="SMP-LTD DOMAIN-CONTAINING PROTEIN"/>
    <property type="match status" value="1"/>
</dbReference>
<dbReference type="Bgee" id="ENSPREG00000015592">
    <property type="expression patterns" value="Expressed in head"/>
</dbReference>
<evidence type="ECO:0000313" key="12">
    <source>
        <dbReference type="Ensembl" id="ENSPREP00000023119.1"/>
    </source>
</evidence>
<keyword evidence="3 10" id="KW-0812">Transmembrane</keyword>
<name>A0A3P9PMV9_POERE</name>
<dbReference type="GO" id="GO:0005789">
    <property type="term" value="C:endoplasmic reticulum membrane"/>
    <property type="evidence" value="ECO:0007669"/>
    <property type="project" value="UniProtKB-SubCell"/>
</dbReference>
<keyword evidence="13" id="KW-1185">Reference proteome</keyword>
<keyword evidence="7" id="KW-0446">Lipid-binding</keyword>
<dbReference type="Ensembl" id="ENSPRET00000023357.1">
    <property type="protein sequence ID" value="ENSPREP00000023119.1"/>
    <property type="gene ID" value="ENSPREG00000015592.1"/>
</dbReference>
<keyword evidence="5 10" id="KW-1133">Transmembrane helix</keyword>
<sequence>MSLFCVAVLSYGYFILPLGPYVSGLASGLALGFLLGLFLIRVGSADPHRPAPAQQGETSSTQPGAAPPALYLFGRTGREKEEWFRHLLSAVRDGPRAGRPGNSQPGNTRSGTKRPGDTQSAEILLPVNGSGATLSSASFLPQCTCDQATPPGAGPASWVNALIGRIFWDFLREKQWADAVAHKIQKKLSRIRLPYFMNELTLTELDMGCSMPHIMAASRPEVNHRGLWVQLQLVYTGNLQMTLQTKFNLSKLGRDSREETGQSGAEAGGPSCRPVLSVLADSDEESSSAASSDEEELLLSETGRKILRFVDKIAKSKCFQRAAENEFIRRKFEDLSNTPLLLSVEVRELSGTLVVNIPAPPTDRIWYSFCVPPKLDLHVCPKLGQRELSFCHVSDWIEKKLQDEFQKVFVLPNMDDISVPLMHSGMDESLGSSWEDPAAAHRL</sequence>
<feature type="domain" description="SMP-LTD" evidence="11">
    <location>
        <begin position="152"/>
        <end position="420"/>
    </location>
</feature>
<keyword evidence="6" id="KW-0445">Lipid transport</keyword>
<evidence type="ECO:0000256" key="5">
    <source>
        <dbReference type="ARBA" id="ARBA00022989"/>
    </source>
</evidence>
<dbReference type="InterPro" id="IPR031468">
    <property type="entry name" value="SMP_LBD"/>
</dbReference>
<dbReference type="GO" id="GO:0008289">
    <property type="term" value="F:lipid binding"/>
    <property type="evidence" value="ECO:0007669"/>
    <property type="project" value="UniProtKB-KW"/>
</dbReference>
<comment type="subcellular location">
    <subcellularLocation>
        <location evidence="1">Endoplasmic reticulum membrane</location>
    </subcellularLocation>
</comment>